<dbReference type="CDD" id="cd07770">
    <property type="entry name" value="ASKHA_NBD_FGGY_GntK"/>
    <property type="match status" value="1"/>
</dbReference>
<dbReference type="GO" id="GO:0046316">
    <property type="term" value="F:gluconokinase activity"/>
    <property type="evidence" value="ECO:0007669"/>
    <property type="project" value="UniProtKB-EC"/>
</dbReference>
<dbReference type="Proteomes" id="UP000717624">
    <property type="component" value="Unassembled WGS sequence"/>
</dbReference>
<feature type="domain" description="Carbohydrate kinase FGGY C-terminal" evidence="5">
    <location>
        <begin position="258"/>
        <end position="443"/>
    </location>
</feature>
<dbReference type="PIRSF" id="PIRSF000538">
    <property type="entry name" value="GlpK"/>
    <property type="match status" value="1"/>
</dbReference>
<feature type="domain" description="Carbohydrate kinase FGGY N-terminal" evidence="4">
    <location>
        <begin position="6"/>
        <end position="248"/>
    </location>
</feature>
<evidence type="ECO:0000259" key="5">
    <source>
        <dbReference type="Pfam" id="PF02782"/>
    </source>
</evidence>
<comment type="similarity">
    <text evidence="1">Belongs to the FGGY kinase family.</text>
</comment>
<proteinExistence type="inferred from homology"/>
<gene>
    <name evidence="6" type="ORF">JOD01_003368</name>
</gene>
<dbReference type="EC" id="2.7.1.12" evidence="6"/>
<reference evidence="6" key="1">
    <citation type="submission" date="2021-01" db="EMBL/GenBank/DDBJ databases">
        <title>Genomic Encyclopedia of Type Strains, Phase IV (KMG-IV): sequencing the most valuable type-strain genomes for metagenomic binning, comparative biology and taxonomic classification.</title>
        <authorList>
            <person name="Goeker M."/>
        </authorList>
    </citation>
    <scope>NUCLEOTIDE SEQUENCE</scope>
    <source>
        <strain evidence="6">DSM 25523</strain>
    </source>
</reference>
<protein>
    <submittedName>
        <fullName evidence="6">Gluconokinase</fullName>
        <ecNumber evidence="6">2.7.1.12</ecNumber>
    </submittedName>
</protein>
<name>A0A938Y519_9BACL</name>
<keyword evidence="2 6" id="KW-0808">Transferase</keyword>
<evidence type="ECO:0000259" key="4">
    <source>
        <dbReference type="Pfam" id="PF00370"/>
    </source>
</evidence>
<dbReference type="Pfam" id="PF00370">
    <property type="entry name" value="FGGY_N"/>
    <property type="match status" value="1"/>
</dbReference>
<evidence type="ECO:0000256" key="3">
    <source>
        <dbReference type="ARBA" id="ARBA00022777"/>
    </source>
</evidence>
<dbReference type="Gene3D" id="3.30.420.40">
    <property type="match status" value="2"/>
</dbReference>
<evidence type="ECO:0000256" key="1">
    <source>
        <dbReference type="ARBA" id="ARBA00009156"/>
    </source>
</evidence>
<evidence type="ECO:0000256" key="2">
    <source>
        <dbReference type="ARBA" id="ARBA00022679"/>
    </source>
</evidence>
<dbReference type="InterPro" id="IPR000577">
    <property type="entry name" value="Carb_kinase_FGGY"/>
</dbReference>
<dbReference type="EMBL" id="JAFBEB010000014">
    <property type="protein sequence ID" value="MBM7591717.1"/>
    <property type="molecule type" value="Genomic_DNA"/>
</dbReference>
<keyword evidence="7" id="KW-1185">Reference proteome</keyword>
<comment type="caution">
    <text evidence="6">The sequence shown here is derived from an EMBL/GenBank/DDBJ whole genome shotgun (WGS) entry which is preliminary data.</text>
</comment>
<dbReference type="SUPFAM" id="SSF53067">
    <property type="entry name" value="Actin-like ATPase domain"/>
    <property type="match status" value="2"/>
</dbReference>
<dbReference type="RefSeq" id="WP_204519412.1">
    <property type="nucleotide sequence ID" value="NZ_BAABIN010000012.1"/>
</dbReference>
<dbReference type="PANTHER" id="PTHR43095:SF2">
    <property type="entry name" value="GLUCONOKINASE"/>
    <property type="match status" value="1"/>
</dbReference>
<evidence type="ECO:0000313" key="7">
    <source>
        <dbReference type="Proteomes" id="UP000717624"/>
    </source>
</evidence>
<dbReference type="AlphaFoldDB" id="A0A938Y519"/>
<dbReference type="PANTHER" id="PTHR43095">
    <property type="entry name" value="SUGAR KINASE"/>
    <property type="match status" value="1"/>
</dbReference>
<evidence type="ECO:0000313" key="6">
    <source>
        <dbReference type="EMBL" id="MBM7591717.1"/>
    </source>
</evidence>
<dbReference type="InterPro" id="IPR018485">
    <property type="entry name" value="FGGY_C"/>
</dbReference>
<organism evidence="6 7">
    <name type="scientific">Brevibacillus fulvus</name>
    <dbReference type="NCBI Taxonomy" id="1125967"/>
    <lineage>
        <taxon>Bacteria</taxon>
        <taxon>Bacillati</taxon>
        <taxon>Bacillota</taxon>
        <taxon>Bacilli</taxon>
        <taxon>Bacillales</taxon>
        <taxon>Paenibacillaceae</taxon>
        <taxon>Brevibacillus</taxon>
    </lineage>
</organism>
<accession>A0A938Y519</accession>
<sequence>MSHSFVIGLDIGTTSVKAVAFDRAGFVISEAEAQVPLFTEKPGWAEQDPLQIEKAAILALRHVLNQHRLDPKQLLAVGVSSAMHSLICVDQSGQPLSPSLTWADTRSAPQAQRLKAMPKIDWYRQTGTPLHPMTPFCKLLWMKEQRYEPFLRASKFLSIKEFLLTRWLGSDLVDYSIAASSGMFDLHTLAWHPESLALVGITADQLGIPVPPHRTVSGLSKRIVEQTGLLPDTRFVIGSSDGHLANLGTGAIEPGEVAITIGTSGAIRQMVSAPAVDSELQTFCYPFTEQLYLIGGATNNGAITLQWLKQILATPEAIDSLVALAEKVEPGAEELLFLPYLNGERSPLWNPHARGSFFGLSIRHGREHLVRACLEGVIYNLYLIGQSLEKAAGPAQKIVASGGFSRSDLWLQIVADVFQQEVEVPVSHQSSAWGAAWLALYACGEVDALAAIKQQIPRKRIVTPQPENRSVYQARVALFQQLARQIGHHFQG</sequence>
<dbReference type="Pfam" id="PF02782">
    <property type="entry name" value="FGGY_C"/>
    <property type="match status" value="1"/>
</dbReference>
<dbReference type="InterPro" id="IPR050406">
    <property type="entry name" value="FGGY_Carb_Kinase"/>
</dbReference>
<dbReference type="InterPro" id="IPR018484">
    <property type="entry name" value="FGGY_N"/>
</dbReference>
<dbReference type="GO" id="GO:0005975">
    <property type="term" value="P:carbohydrate metabolic process"/>
    <property type="evidence" value="ECO:0007669"/>
    <property type="project" value="InterPro"/>
</dbReference>
<dbReference type="InterPro" id="IPR043129">
    <property type="entry name" value="ATPase_NBD"/>
</dbReference>
<keyword evidence="3" id="KW-0418">Kinase</keyword>